<dbReference type="InterPro" id="IPR001509">
    <property type="entry name" value="Epimerase_deHydtase"/>
</dbReference>
<gene>
    <name evidence="4" type="ORF">BCF38_10831</name>
    <name evidence="5" type="ORF">SAMN05421539_10831</name>
</gene>
<dbReference type="EMBL" id="QGDJ01000008">
    <property type="protein sequence ID" value="PWJ16517.1"/>
    <property type="molecule type" value="Genomic_DNA"/>
</dbReference>
<sequence length="258" mass="26187">MTSAPLALTGSTGRVARLMRPFLPGAVWLSRTDPLSGVAGARALVALAGVTRGDAAALRANTDVALAALEAARAHRVPRVFLLSSAAVYGRAPSPLSAEAAPSPAAPYGTAKAEMERAVAKWRAAHPDGPEAVCLRLGNVAGADALFGNLTPGAVPAIHVWPDGTTPRRSYIGPRSLARVLERLASAPALPSILNLAAPGPVAMGDLASAAGHAWTPVPAPPEALAEVHLDTAPLEALVPLAPATPDALVAEWREATA</sequence>
<evidence type="ECO:0000313" key="7">
    <source>
        <dbReference type="Proteomes" id="UP000251571"/>
    </source>
</evidence>
<dbReference type="SUPFAM" id="SSF51735">
    <property type="entry name" value="NAD(P)-binding Rossmann-fold domains"/>
    <property type="match status" value="1"/>
</dbReference>
<dbReference type="AlphaFoldDB" id="A0A2Y9AWV6"/>
<reference evidence="5 7" key="1">
    <citation type="submission" date="2016-10" db="EMBL/GenBank/DDBJ databases">
        <authorList>
            <person name="Cai Z."/>
        </authorList>
    </citation>
    <scope>NUCLEOTIDE SEQUENCE [LARGE SCALE GENOMIC DNA]</scope>
    <source>
        <strain evidence="5 7">DSM 25227</strain>
    </source>
</reference>
<evidence type="ECO:0000313" key="5">
    <source>
        <dbReference type="EMBL" id="SSA48754.1"/>
    </source>
</evidence>
<keyword evidence="1" id="KW-0521">NADP</keyword>
<evidence type="ECO:0000313" key="6">
    <source>
        <dbReference type="Proteomes" id="UP000245839"/>
    </source>
</evidence>
<dbReference type="Pfam" id="PF01370">
    <property type="entry name" value="Epimerase"/>
    <property type="match status" value="1"/>
</dbReference>
<name>A0A2Y9AWV6_9RHOB</name>
<accession>A0A2Y9AWV6</accession>
<organism evidence="5 7">
    <name type="scientific">Jannaschia seohaensis</name>
    <dbReference type="NCBI Taxonomy" id="475081"/>
    <lineage>
        <taxon>Bacteria</taxon>
        <taxon>Pseudomonadati</taxon>
        <taxon>Pseudomonadota</taxon>
        <taxon>Alphaproteobacteria</taxon>
        <taxon>Rhodobacterales</taxon>
        <taxon>Roseobacteraceae</taxon>
        <taxon>Jannaschia</taxon>
    </lineage>
</organism>
<dbReference type="Proteomes" id="UP000245839">
    <property type="component" value="Unassembled WGS sequence"/>
</dbReference>
<evidence type="ECO:0000313" key="4">
    <source>
        <dbReference type="EMBL" id="PWJ16517.1"/>
    </source>
</evidence>
<evidence type="ECO:0000256" key="2">
    <source>
        <dbReference type="ARBA" id="ARBA00023277"/>
    </source>
</evidence>
<dbReference type="InterPro" id="IPR036291">
    <property type="entry name" value="NAD(P)-bd_dom_sf"/>
</dbReference>
<keyword evidence="6" id="KW-1185">Reference proteome</keyword>
<evidence type="ECO:0000256" key="1">
    <source>
        <dbReference type="ARBA" id="ARBA00022857"/>
    </source>
</evidence>
<feature type="domain" description="NAD-dependent epimerase/dehydratase" evidence="3">
    <location>
        <begin position="55"/>
        <end position="144"/>
    </location>
</feature>
<dbReference type="PANTHER" id="PTHR43103">
    <property type="entry name" value="NUCLEOSIDE-DIPHOSPHATE-SUGAR EPIMERASE"/>
    <property type="match status" value="1"/>
</dbReference>
<dbReference type="Proteomes" id="UP000251571">
    <property type="component" value="Unassembled WGS sequence"/>
</dbReference>
<dbReference type="Gene3D" id="3.40.50.720">
    <property type="entry name" value="NAD(P)-binding Rossmann-like Domain"/>
    <property type="match status" value="1"/>
</dbReference>
<protein>
    <submittedName>
        <fullName evidence="4 5">NAD-dependent epimerase/dehydratase family protein</fullName>
    </submittedName>
</protein>
<dbReference type="PANTHER" id="PTHR43103:SF3">
    <property type="entry name" value="ADP-L-GLYCERO-D-MANNO-HEPTOSE-6-EPIMERASE"/>
    <property type="match status" value="1"/>
</dbReference>
<evidence type="ECO:0000259" key="3">
    <source>
        <dbReference type="Pfam" id="PF01370"/>
    </source>
</evidence>
<proteinExistence type="predicted"/>
<keyword evidence="2" id="KW-0119">Carbohydrate metabolism</keyword>
<reference evidence="4 6" key="2">
    <citation type="submission" date="2018-03" db="EMBL/GenBank/DDBJ databases">
        <title>Genomic Encyclopedia of Archaeal and Bacterial Type Strains, Phase II (KMG-II): from individual species to whole genera.</title>
        <authorList>
            <person name="Goeker M."/>
        </authorList>
    </citation>
    <scope>NUCLEOTIDE SEQUENCE [LARGE SCALE GENOMIC DNA]</scope>
    <source>
        <strain evidence="4 6">DSM 25227</strain>
    </source>
</reference>
<dbReference type="EMBL" id="UETC01000008">
    <property type="protein sequence ID" value="SSA48754.1"/>
    <property type="molecule type" value="Genomic_DNA"/>
</dbReference>